<reference evidence="1 2" key="1">
    <citation type="submission" date="2018-02" db="EMBL/GenBank/DDBJ databases">
        <title>Whole genome sequencing of endophytic bacterium.</title>
        <authorList>
            <person name="Eedara R."/>
            <person name="Podile A.R."/>
        </authorList>
    </citation>
    <scope>NUCLEOTIDE SEQUENCE [LARGE SCALE GENOMIC DNA]</scope>
    <source>
        <strain evidence="1 2">RP1T</strain>
    </source>
</reference>
<dbReference type="EMBL" id="PUEJ01000003">
    <property type="protein sequence ID" value="PRH88148.1"/>
    <property type="molecule type" value="Genomic_DNA"/>
</dbReference>
<name>A0A2S9QFM3_9HYPH</name>
<comment type="caution">
    <text evidence="1">The sequence shown here is derived from an EMBL/GenBank/DDBJ whole genome shotgun (WGS) entry which is preliminary data.</text>
</comment>
<sequence>MGPEKNCDPAESRFSPIGQRAEKLAELRALLPRLDHVHADAGVLPFGIGGIDTRLPGGGLALDGLHEIAPQTIFDNGCALGFLASRLSLRQAKGMVWLVTSPRGMAGLGRLYGHGLNALGLDPARLIVVTAGDETEAAWAMEEILRSGAAAAVAAVTGGGMDAATSRRLQLAAASAPCPLFLLRPPLATPSLAAMSRWRVGAAAGPRDRFGLLTAWRWHVRLERSRNGQSGSWLMEYDHASHRLDLSATLADPALSRRPEQRAKVA</sequence>
<organism evidence="1 2">
    <name type="scientific">Labrys okinawensis</name>
    <dbReference type="NCBI Taxonomy" id="346911"/>
    <lineage>
        <taxon>Bacteria</taxon>
        <taxon>Pseudomonadati</taxon>
        <taxon>Pseudomonadota</taxon>
        <taxon>Alphaproteobacteria</taxon>
        <taxon>Hyphomicrobiales</taxon>
        <taxon>Xanthobacteraceae</taxon>
        <taxon>Labrys</taxon>
    </lineage>
</organism>
<evidence type="ECO:0000313" key="1">
    <source>
        <dbReference type="EMBL" id="PRH88148.1"/>
    </source>
</evidence>
<protein>
    <submittedName>
        <fullName evidence="1">ImuA protein</fullName>
    </submittedName>
</protein>
<dbReference type="SUPFAM" id="SSF52540">
    <property type="entry name" value="P-loop containing nucleoside triphosphate hydrolases"/>
    <property type="match status" value="1"/>
</dbReference>
<keyword evidence="2" id="KW-1185">Reference proteome</keyword>
<gene>
    <name evidence="1" type="ORF">C5L14_09710</name>
</gene>
<evidence type="ECO:0000313" key="2">
    <source>
        <dbReference type="Proteomes" id="UP000237682"/>
    </source>
</evidence>
<accession>A0A2S9QFM3</accession>
<dbReference type="Gene3D" id="3.40.50.300">
    <property type="entry name" value="P-loop containing nucleotide triphosphate hydrolases"/>
    <property type="match status" value="1"/>
</dbReference>
<dbReference type="Proteomes" id="UP000237682">
    <property type="component" value="Unassembled WGS sequence"/>
</dbReference>
<dbReference type="AlphaFoldDB" id="A0A2S9QFM3"/>
<proteinExistence type="predicted"/>
<dbReference type="InterPro" id="IPR027417">
    <property type="entry name" value="P-loop_NTPase"/>
</dbReference>